<gene>
    <name evidence="1" type="primary">Acey_s0224.g2713</name>
    <name evidence="1" type="ORF">Y032_0224g2713</name>
</gene>
<sequence>MHSLSYRRVLADLVFCFRVLRKEVNLRASKYWVVWSAQLQNQIASSARWMRMVILITVADVHAIQTKSHALHKLRDWGCVSAA</sequence>
<organism evidence="1 2">
    <name type="scientific">Ancylostoma ceylanicum</name>
    <dbReference type="NCBI Taxonomy" id="53326"/>
    <lineage>
        <taxon>Eukaryota</taxon>
        <taxon>Metazoa</taxon>
        <taxon>Ecdysozoa</taxon>
        <taxon>Nematoda</taxon>
        <taxon>Chromadorea</taxon>
        <taxon>Rhabditida</taxon>
        <taxon>Rhabditina</taxon>
        <taxon>Rhabditomorpha</taxon>
        <taxon>Strongyloidea</taxon>
        <taxon>Ancylostomatidae</taxon>
        <taxon>Ancylostomatinae</taxon>
        <taxon>Ancylostoma</taxon>
    </lineage>
</organism>
<dbReference type="EMBL" id="JARK01001560">
    <property type="protein sequence ID" value="EYB90020.1"/>
    <property type="molecule type" value="Genomic_DNA"/>
</dbReference>
<dbReference type="Proteomes" id="UP000024635">
    <property type="component" value="Unassembled WGS sequence"/>
</dbReference>
<protein>
    <submittedName>
        <fullName evidence="1">Uncharacterized protein</fullName>
    </submittedName>
</protein>
<evidence type="ECO:0000313" key="2">
    <source>
        <dbReference type="Proteomes" id="UP000024635"/>
    </source>
</evidence>
<name>A0A016SHF0_9BILA</name>
<evidence type="ECO:0000313" key="1">
    <source>
        <dbReference type="EMBL" id="EYB90020.1"/>
    </source>
</evidence>
<reference evidence="2" key="1">
    <citation type="journal article" date="2015" name="Nat. Genet.">
        <title>The genome and transcriptome of the zoonotic hookworm Ancylostoma ceylanicum identify infection-specific gene families.</title>
        <authorList>
            <person name="Schwarz E.M."/>
            <person name="Hu Y."/>
            <person name="Antoshechkin I."/>
            <person name="Miller M.M."/>
            <person name="Sternberg P.W."/>
            <person name="Aroian R.V."/>
        </authorList>
    </citation>
    <scope>NUCLEOTIDE SEQUENCE</scope>
    <source>
        <strain evidence="2">HY135</strain>
    </source>
</reference>
<dbReference type="AlphaFoldDB" id="A0A016SHF0"/>
<proteinExistence type="predicted"/>
<comment type="caution">
    <text evidence="1">The sequence shown here is derived from an EMBL/GenBank/DDBJ whole genome shotgun (WGS) entry which is preliminary data.</text>
</comment>
<keyword evidence="2" id="KW-1185">Reference proteome</keyword>
<accession>A0A016SHF0</accession>